<evidence type="ECO:0000259" key="7">
    <source>
        <dbReference type="Pfam" id="PF05154"/>
    </source>
</evidence>
<dbReference type="GO" id="GO:0016020">
    <property type="term" value="C:membrane"/>
    <property type="evidence" value="ECO:0007669"/>
    <property type="project" value="UniProtKB-SubCell"/>
</dbReference>
<dbReference type="Proteomes" id="UP000186218">
    <property type="component" value="Unassembled WGS sequence"/>
</dbReference>
<sequence length="162" mass="17687">MTYPNPYRPDDDPFAEHGGQQPYPSVPQPYSYQQPVPPQQPSPYGQPVPGYGQGQPPAYPYGVDPSAPFGRDPRTGEPLSDKSKVAAGLLQFFLGMFGIGRFYIGSTAIGVAQLLLFIVGLISTIFFIGLFILFGLSIWVLVDAIMMFTGNVRDGQGRVLRD</sequence>
<feature type="compositionally biased region" description="Basic and acidic residues" evidence="5">
    <location>
        <begin position="71"/>
        <end position="80"/>
    </location>
</feature>
<evidence type="ECO:0000313" key="9">
    <source>
        <dbReference type="Proteomes" id="UP000186218"/>
    </source>
</evidence>
<evidence type="ECO:0000256" key="2">
    <source>
        <dbReference type="ARBA" id="ARBA00022692"/>
    </source>
</evidence>
<proteinExistence type="predicted"/>
<feature type="compositionally biased region" description="Low complexity" evidence="5">
    <location>
        <begin position="47"/>
        <end position="62"/>
    </location>
</feature>
<evidence type="ECO:0000256" key="3">
    <source>
        <dbReference type="ARBA" id="ARBA00022989"/>
    </source>
</evidence>
<dbReference type="STRING" id="1344003.SAMN05445060_3077"/>
<keyword evidence="2 6" id="KW-0812">Transmembrane</keyword>
<evidence type="ECO:0000313" key="8">
    <source>
        <dbReference type="EMBL" id="SIS15499.1"/>
    </source>
</evidence>
<feature type="region of interest" description="Disordered" evidence="5">
    <location>
        <begin position="1"/>
        <end position="80"/>
    </location>
</feature>
<feature type="transmembrane region" description="Helical" evidence="6">
    <location>
        <begin position="116"/>
        <end position="142"/>
    </location>
</feature>
<gene>
    <name evidence="8" type="ORF">SAMN05445060_3077</name>
</gene>
<feature type="domain" description="TM2" evidence="7">
    <location>
        <begin position="81"/>
        <end position="131"/>
    </location>
</feature>
<evidence type="ECO:0000256" key="5">
    <source>
        <dbReference type="SAM" id="MobiDB-lite"/>
    </source>
</evidence>
<feature type="compositionally biased region" description="Pro residues" evidence="5">
    <location>
        <begin position="35"/>
        <end position="46"/>
    </location>
</feature>
<reference evidence="8 9" key="1">
    <citation type="submission" date="2017-01" db="EMBL/GenBank/DDBJ databases">
        <authorList>
            <person name="Mah S.A."/>
            <person name="Swanson W.J."/>
            <person name="Moy G.W."/>
            <person name="Vacquier V.D."/>
        </authorList>
    </citation>
    <scope>NUCLEOTIDE SEQUENCE [LARGE SCALE GENOMIC DNA]</scope>
    <source>
        <strain evidence="8 9">CPCC 203464</strain>
    </source>
</reference>
<dbReference type="EMBL" id="FTNT01000009">
    <property type="protein sequence ID" value="SIS15499.1"/>
    <property type="molecule type" value="Genomic_DNA"/>
</dbReference>
<feature type="compositionally biased region" description="Low complexity" evidence="5">
    <location>
        <begin position="18"/>
        <end position="34"/>
    </location>
</feature>
<keyword evidence="3 6" id="KW-1133">Transmembrane helix</keyword>
<dbReference type="RefSeq" id="WP_076481069.1">
    <property type="nucleotide sequence ID" value="NZ_FTNT01000009.1"/>
</dbReference>
<keyword evidence="9" id="KW-1185">Reference proteome</keyword>
<name>A0A1N7GSH2_9NOCA</name>
<dbReference type="Pfam" id="PF05154">
    <property type="entry name" value="TM2"/>
    <property type="match status" value="1"/>
</dbReference>
<comment type="subcellular location">
    <subcellularLocation>
        <location evidence="1">Membrane</location>
        <topology evidence="1">Multi-pass membrane protein</topology>
    </subcellularLocation>
</comment>
<dbReference type="OrthoDB" id="2004788at2"/>
<dbReference type="InterPro" id="IPR007829">
    <property type="entry name" value="TM2"/>
</dbReference>
<dbReference type="AlphaFoldDB" id="A0A1N7GSH2"/>
<keyword evidence="4 6" id="KW-0472">Membrane</keyword>
<evidence type="ECO:0000256" key="4">
    <source>
        <dbReference type="ARBA" id="ARBA00023136"/>
    </source>
</evidence>
<accession>A0A1N7GSH2</accession>
<evidence type="ECO:0000256" key="1">
    <source>
        <dbReference type="ARBA" id="ARBA00004141"/>
    </source>
</evidence>
<protein>
    <submittedName>
        <fullName evidence="8">TM2 domain-containing membrane protein YozV</fullName>
    </submittedName>
</protein>
<evidence type="ECO:0000256" key="6">
    <source>
        <dbReference type="SAM" id="Phobius"/>
    </source>
</evidence>
<organism evidence="8 9">
    <name type="scientific">Williamsia sterculiae</name>
    <dbReference type="NCBI Taxonomy" id="1344003"/>
    <lineage>
        <taxon>Bacteria</taxon>
        <taxon>Bacillati</taxon>
        <taxon>Actinomycetota</taxon>
        <taxon>Actinomycetes</taxon>
        <taxon>Mycobacteriales</taxon>
        <taxon>Nocardiaceae</taxon>
        <taxon>Williamsia</taxon>
    </lineage>
</organism>